<name>A0A562NYI7_9RHOB</name>
<evidence type="ECO:0000313" key="2">
    <source>
        <dbReference type="EMBL" id="TWI36796.1"/>
    </source>
</evidence>
<protein>
    <submittedName>
        <fullName evidence="2">Uncharacterized protein DUF58</fullName>
    </submittedName>
</protein>
<dbReference type="Proteomes" id="UP000316225">
    <property type="component" value="Unassembled WGS sequence"/>
</dbReference>
<evidence type="ECO:0000313" key="3">
    <source>
        <dbReference type="Proteomes" id="UP000316225"/>
    </source>
</evidence>
<feature type="domain" description="DUF58" evidence="1">
    <location>
        <begin position="51"/>
        <end position="253"/>
    </location>
</feature>
<evidence type="ECO:0000259" key="1">
    <source>
        <dbReference type="Pfam" id="PF01882"/>
    </source>
</evidence>
<sequence>MSLTPGQLRAEAEAAAAGLPTLLLSAERLAAALVMGAHGQRRAGTGEDFWQYRPASSGDAVRSIDWRRSARTDAQYVRDREAQQAQSAVLWVSAGQGMDFSGGPDRPTKLNRARLLALALGLALLNAGDRVALAGQPPRLGRTQGDRIAEDLLRHAVQPGDDDPLPVGTLRPGQRMIVLDDFLGDPAPVVAMLEQAAAMGVRGALLQVLDPDEEAFPYQGAVLFRSGSGAATHDTRDAGGLRAAYLARLKDRRAHLTRAADQAGWHFGTHDTAAAPGQALMWLWSVLEG</sequence>
<organism evidence="2 3">
    <name type="scientific">Paracoccus sulfuroxidans</name>
    <dbReference type="NCBI Taxonomy" id="384678"/>
    <lineage>
        <taxon>Bacteria</taxon>
        <taxon>Pseudomonadati</taxon>
        <taxon>Pseudomonadota</taxon>
        <taxon>Alphaproteobacteria</taxon>
        <taxon>Rhodobacterales</taxon>
        <taxon>Paracoccaceae</taxon>
        <taxon>Paracoccus</taxon>
    </lineage>
</organism>
<dbReference type="Pfam" id="PF01882">
    <property type="entry name" value="DUF58"/>
    <property type="match status" value="1"/>
</dbReference>
<comment type="caution">
    <text evidence="2">The sequence shown here is derived from an EMBL/GenBank/DDBJ whole genome shotgun (WGS) entry which is preliminary data.</text>
</comment>
<dbReference type="AlphaFoldDB" id="A0A562NYI7"/>
<keyword evidence="3" id="KW-1185">Reference proteome</keyword>
<dbReference type="EMBL" id="VLKU01000002">
    <property type="protein sequence ID" value="TWI36796.1"/>
    <property type="molecule type" value="Genomic_DNA"/>
</dbReference>
<gene>
    <name evidence="2" type="ORF">IQ24_00579</name>
</gene>
<dbReference type="OrthoDB" id="9794556at2"/>
<dbReference type="InterPro" id="IPR002881">
    <property type="entry name" value="DUF58"/>
</dbReference>
<dbReference type="PANTHER" id="PTHR33608:SF6">
    <property type="entry name" value="BLL2464 PROTEIN"/>
    <property type="match status" value="1"/>
</dbReference>
<dbReference type="RefSeq" id="WP_145396245.1">
    <property type="nucleotide sequence ID" value="NZ_VLKU01000002.1"/>
</dbReference>
<accession>A0A562NYI7</accession>
<reference evidence="2 3" key="1">
    <citation type="journal article" date="2015" name="Stand. Genomic Sci.">
        <title>Genomic Encyclopedia of Bacterial and Archaeal Type Strains, Phase III: the genomes of soil and plant-associated and newly described type strains.</title>
        <authorList>
            <person name="Whitman W.B."/>
            <person name="Woyke T."/>
            <person name="Klenk H.P."/>
            <person name="Zhou Y."/>
            <person name="Lilburn T.G."/>
            <person name="Beck B.J."/>
            <person name="De Vos P."/>
            <person name="Vandamme P."/>
            <person name="Eisen J.A."/>
            <person name="Garrity G."/>
            <person name="Hugenholtz P."/>
            <person name="Kyrpides N.C."/>
        </authorList>
    </citation>
    <scope>NUCLEOTIDE SEQUENCE [LARGE SCALE GENOMIC DNA]</scope>
    <source>
        <strain evidence="2 3">CGMCC 1.5364</strain>
    </source>
</reference>
<proteinExistence type="predicted"/>
<dbReference type="PANTHER" id="PTHR33608">
    <property type="entry name" value="BLL2464 PROTEIN"/>
    <property type="match status" value="1"/>
</dbReference>